<keyword evidence="6 7" id="KW-0539">Nucleus</keyword>
<dbReference type="Pfam" id="PF04000">
    <property type="entry name" value="Sas10_Utp3"/>
    <property type="match status" value="1"/>
</dbReference>
<feature type="compositionally biased region" description="Polar residues" evidence="8">
    <location>
        <begin position="140"/>
        <end position="149"/>
    </location>
</feature>
<reference evidence="9" key="1">
    <citation type="submission" date="2019-08" db="EMBL/GenBank/DDBJ databases">
        <title>The genome of the North American firefly Photinus pyralis.</title>
        <authorList>
            <consortium name="Photinus pyralis genome working group"/>
            <person name="Fallon T.R."/>
            <person name="Sander Lower S.E."/>
            <person name="Weng J.-K."/>
        </authorList>
    </citation>
    <scope>NUCLEOTIDE SEQUENCE</scope>
    <source>
        <strain evidence="9">TRF0915ILg1</strain>
        <tissue evidence="9">Whole body</tissue>
    </source>
</reference>
<dbReference type="PANTHER" id="PTHR15341:SF3">
    <property type="entry name" value="NUCLEAR NUCLEIC ACID-BINDING PROTEIN C1D"/>
    <property type="match status" value="1"/>
</dbReference>
<accession>A0A8K0CJV1</accession>
<dbReference type="InterPro" id="IPR011082">
    <property type="entry name" value="Exosome-assoc_fac/DNA_repair"/>
</dbReference>
<sequence>MMDFEDLKDDKEIQLKITNLHNSVDNIEKILDFALNSDVYEKLNTEDKVNYNLFMGYTLNTLFWLYLRTKGVDPNKSEVKDQLNRIRQYMVKSKEAHDRNTIRPTIKQDVARRFIKHGIQHSEKPEMQSSPNKRQKHPHASSNKSTNEPPTKRKK</sequence>
<keyword evidence="7" id="KW-0963">Cytoplasm</keyword>
<evidence type="ECO:0000256" key="1">
    <source>
        <dbReference type="ARBA" id="ARBA00004123"/>
    </source>
</evidence>
<dbReference type="GO" id="GO:0003677">
    <property type="term" value="F:DNA binding"/>
    <property type="evidence" value="ECO:0007669"/>
    <property type="project" value="UniProtKB-KW"/>
</dbReference>
<evidence type="ECO:0000256" key="2">
    <source>
        <dbReference type="ARBA" id="ARBA00009154"/>
    </source>
</evidence>
<name>A0A8K0CJV1_IGNLU</name>
<evidence type="ECO:0000256" key="6">
    <source>
        <dbReference type="ARBA" id="ARBA00023242"/>
    </source>
</evidence>
<dbReference type="GO" id="GO:0005737">
    <property type="term" value="C:cytoplasm"/>
    <property type="evidence" value="ECO:0007669"/>
    <property type="project" value="UniProtKB-SubCell"/>
</dbReference>
<proteinExistence type="inferred from homology"/>
<comment type="subcellular location">
    <subcellularLocation>
        <location evidence="7">Cytoplasm</location>
    </subcellularLocation>
    <subcellularLocation>
        <location evidence="7">Nucleus</location>
        <location evidence="7">Nucleolus</location>
    </subcellularLocation>
    <subcellularLocation>
        <location evidence="1 7">Nucleus</location>
    </subcellularLocation>
</comment>
<dbReference type="GO" id="GO:0003723">
    <property type="term" value="F:RNA binding"/>
    <property type="evidence" value="ECO:0007669"/>
    <property type="project" value="UniProtKB-UniRule"/>
</dbReference>
<keyword evidence="5 7" id="KW-0694">RNA-binding</keyword>
<dbReference type="GO" id="GO:0000178">
    <property type="term" value="C:exosome (RNase complex)"/>
    <property type="evidence" value="ECO:0007669"/>
    <property type="project" value="TreeGrafter"/>
</dbReference>
<evidence type="ECO:0000256" key="7">
    <source>
        <dbReference type="RuleBase" id="RU368003"/>
    </source>
</evidence>
<dbReference type="InterPro" id="IPR007146">
    <property type="entry name" value="Sas10/Utp3/C1D"/>
</dbReference>
<evidence type="ECO:0000313" key="10">
    <source>
        <dbReference type="Proteomes" id="UP000801492"/>
    </source>
</evidence>
<dbReference type="Proteomes" id="UP000801492">
    <property type="component" value="Unassembled WGS sequence"/>
</dbReference>
<dbReference type="GO" id="GO:0000460">
    <property type="term" value="P:maturation of 5.8S rRNA"/>
    <property type="evidence" value="ECO:0007669"/>
    <property type="project" value="TreeGrafter"/>
</dbReference>
<evidence type="ECO:0000256" key="8">
    <source>
        <dbReference type="SAM" id="MobiDB-lite"/>
    </source>
</evidence>
<comment type="subunit">
    <text evidence="7">Monomer and homodimer.</text>
</comment>
<dbReference type="EMBL" id="VTPC01089974">
    <property type="protein sequence ID" value="KAF2885247.1"/>
    <property type="molecule type" value="Genomic_DNA"/>
</dbReference>
<evidence type="ECO:0000313" key="9">
    <source>
        <dbReference type="EMBL" id="KAF2885247.1"/>
    </source>
</evidence>
<protein>
    <recommendedName>
        <fullName evidence="3 7">Nuclear nucleic acid-binding protein C1D</fullName>
    </recommendedName>
</protein>
<evidence type="ECO:0000256" key="3">
    <source>
        <dbReference type="ARBA" id="ARBA00015212"/>
    </source>
</evidence>
<gene>
    <name evidence="9" type="ORF">ILUMI_20913</name>
</gene>
<keyword evidence="4 7" id="KW-0698">rRNA processing</keyword>
<keyword evidence="10" id="KW-1185">Reference proteome</keyword>
<dbReference type="OrthoDB" id="1421013at2759"/>
<dbReference type="GO" id="GO:0005730">
    <property type="term" value="C:nucleolus"/>
    <property type="evidence" value="ECO:0007669"/>
    <property type="project" value="UniProtKB-SubCell"/>
</dbReference>
<comment type="function">
    <text evidence="7">Plays a role in the recruitment of the exosome to pre-rRNA to mediate the 3'-5' end processing of the 5.8S rRNA.</text>
</comment>
<evidence type="ECO:0000256" key="5">
    <source>
        <dbReference type="ARBA" id="ARBA00022884"/>
    </source>
</evidence>
<evidence type="ECO:0000256" key="4">
    <source>
        <dbReference type="ARBA" id="ARBA00022552"/>
    </source>
</evidence>
<organism evidence="9 10">
    <name type="scientific">Ignelater luminosus</name>
    <name type="common">Cucubano</name>
    <name type="synonym">Pyrophorus luminosus</name>
    <dbReference type="NCBI Taxonomy" id="2038154"/>
    <lineage>
        <taxon>Eukaryota</taxon>
        <taxon>Metazoa</taxon>
        <taxon>Ecdysozoa</taxon>
        <taxon>Arthropoda</taxon>
        <taxon>Hexapoda</taxon>
        <taxon>Insecta</taxon>
        <taxon>Pterygota</taxon>
        <taxon>Neoptera</taxon>
        <taxon>Endopterygota</taxon>
        <taxon>Coleoptera</taxon>
        <taxon>Polyphaga</taxon>
        <taxon>Elateriformia</taxon>
        <taxon>Elateroidea</taxon>
        <taxon>Elateridae</taxon>
        <taxon>Agrypninae</taxon>
        <taxon>Pyrophorini</taxon>
        <taxon>Ignelater</taxon>
    </lineage>
</organism>
<feature type="region of interest" description="Disordered" evidence="8">
    <location>
        <begin position="115"/>
        <end position="155"/>
    </location>
</feature>
<comment type="caution">
    <text evidence="9">The sequence shown here is derived from an EMBL/GenBank/DDBJ whole genome shotgun (WGS) entry which is preliminary data.</text>
</comment>
<comment type="similarity">
    <text evidence="2 7">Belongs to the C1D family.</text>
</comment>
<dbReference type="GO" id="GO:0010468">
    <property type="term" value="P:regulation of gene expression"/>
    <property type="evidence" value="ECO:0007669"/>
    <property type="project" value="TreeGrafter"/>
</dbReference>
<dbReference type="AlphaFoldDB" id="A0A8K0CJV1"/>
<keyword evidence="7" id="KW-0238">DNA-binding</keyword>
<dbReference type="PANTHER" id="PTHR15341">
    <property type="entry name" value="SUN-COR STEROID HORMONE RECEPTOR CO-REPRESSOR"/>
    <property type="match status" value="1"/>
</dbReference>